<sequence length="233" mass="24638">SINGVIALTLNSSDLAGNIVPVNSITGLSALRVDNTTPVFSSFSPDTGAFINALNIFGWTLSETIESGSVAFEKKSGPGIDTTLILDATELVAGERLHSAFANYGESFLEDSTIYDIIFTSIDTAGNIGLDTIANVSYDTTAPKITLTFDQLSRDNYTYSTADSVVLVTATWDERAEPTEPTPTISVDYGGGEGLEQDISDSAMTMSGGDSTIWTLEITIPSGDFNNGNVLFT</sequence>
<name>A0A383DY63_9ZZZZ</name>
<dbReference type="EMBL" id="UINC01220744">
    <property type="protein sequence ID" value="SVE48788.1"/>
    <property type="molecule type" value="Genomic_DNA"/>
</dbReference>
<feature type="non-terminal residue" evidence="1">
    <location>
        <position position="233"/>
    </location>
</feature>
<evidence type="ECO:0008006" key="2">
    <source>
        <dbReference type="Google" id="ProtNLM"/>
    </source>
</evidence>
<feature type="non-terminal residue" evidence="1">
    <location>
        <position position="1"/>
    </location>
</feature>
<protein>
    <recommendedName>
        <fullName evidence="2">Bacterial Ig-like domain-containing protein</fullName>
    </recommendedName>
</protein>
<accession>A0A383DY63</accession>
<gene>
    <name evidence="1" type="ORF">METZ01_LOCUS501642</name>
</gene>
<reference evidence="1" key="1">
    <citation type="submission" date="2018-05" db="EMBL/GenBank/DDBJ databases">
        <authorList>
            <person name="Lanie J.A."/>
            <person name="Ng W.-L."/>
            <person name="Kazmierczak K.M."/>
            <person name="Andrzejewski T.M."/>
            <person name="Davidsen T.M."/>
            <person name="Wayne K.J."/>
            <person name="Tettelin H."/>
            <person name="Glass J.I."/>
            <person name="Rusch D."/>
            <person name="Podicherti R."/>
            <person name="Tsui H.-C.T."/>
            <person name="Winkler M.E."/>
        </authorList>
    </citation>
    <scope>NUCLEOTIDE SEQUENCE</scope>
</reference>
<dbReference type="AlphaFoldDB" id="A0A383DY63"/>
<evidence type="ECO:0000313" key="1">
    <source>
        <dbReference type="EMBL" id="SVE48788.1"/>
    </source>
</evidence>
<organism evidence="1">
    <name type="scientific">marine metagenome</name>
    <dbReference type="NCBI Taxonomy" id="408172"/>
    <lineage>
        <taxon>unclassified sequences</taxon>
        <taxon>metagenomes</taxon>
        <taxon>ecological metagenomes</taxon>
    </lineage>
</organism>
<proteinExistence type="predicted"/>